<comment type="caution">
    <text evidence="3">The sequence shown here is derived from an EMBL/GenBank/DDBJ whole genome shotgun (WGS) entry which is preliminary data.</text>
</comment>
<keyword evidence="2" id="KW-0028">Amino-acid biosynthesis</keyword>
<dbReference type="PANTHER" id="PTHR42743">
    <property type="entry name" value="AMINO-ACID AMINOTRANSFERASE"/>
    <property type="match status" value="1"/>
</dbReference>
<accession>A0A2T5BQ17</accession>
<dbReference type="AlphaFoldDB" id="A0A2T5BQ17"/>
<protein>
    <recommendedName>
        <fullName evidence="5">Sulfotransferase family protein</fullName>
    </recommendedName>
</protein>
<name>A0A2T5BQ17_9RHOB</name>
<dbReference type="Pfam" id="PF19798">
    <property type="entry name" value="Sulfotransfer_5"/>
    <property type="match status" value="1"/>
</dbReference>
<dbReference type="GO" id="GO:0009082">
    <property type="term" value="P:branched-chain amino acid biosynthetic process"/>
    <property type="evidence" value="ECO:0007669"/>
    <property type="project" value="UniProtKB-KW"/>
</dbReference>
<evidence type="ECO:0000313" key="4">
    <source>
        <dbReference type="Proteomes" id="UP000243859"/>
    </source>
</evidence>
<evidence type="ECO:0000313" key="3">
    <source>
        <dbReference type="EMBL" id="PTN01216.1"/>
    </source>
</evidence>
<evidence type="ECO:0000256" key="1">
    <source>
        <dbReference type="ARBA" id="ARBA00009320"/>
    </source>
</evidence>
<dbReference type="Proteomes" id="UP000243859">
    <property type="component" value="Unassembled WGS sequence"/>
</dbReference>
<comment type="similarity">
    <text evidence="1">Belongs to the class-IV pyridoxal-phosphate-dependent aminotransferase family.</text>
</comment>
<reference evidence="3 4" key="1">
    <citation type="submission" date="2018-04" db="EMBL/GenBank/DDBJ databases">
        <title>Genomic Encyclopedia of Archaeal and Bacterial Type Strains, Phase II (KMG-II): from individual species to whole genera.</title>
        <authorList>
            <person name="Goeker M."/>
        </authorList>
    </citation>
    <scope>NUCLEOTIDE SEQUENCE [LARGE SCALE GENOMIC DNA]</scope>
    <source>
        <strain evidence="3 4">DSM 18064</strain>
    </source>
</reference>
<dbReference type="InterPro" id="IPR050571">
    <property type="entry name" value="Class-IV_PLP-Dep_Aminotrnsfr"/>
</dbReference>
<keyword evidence="4" id="KW-1185">Reference proteome</keyword>
<keyword evidence="2" id="KW-0100">Branched-chain amino acid biosynthesis</keyword>
<evidence type="ECO:0000256" key="2">
    <source>
        <dbReference type="ARBA" id="ARBA00023304"/>
    </source>
</evidence>
<dbReference type="EMBL" id="QAAA01000015">
    <property type="protein sequence ID" value="PTN01216.1"/>
    <property type="molecule type" value="Genomic_DNA"/>
</dbReference>
<sequence>MFLWATPRSVSTAFERVMKNSPKLDVVHEPFTDAYYFGPDRRSSRYGDRDAAEFVADRIEIETSIRNRRSGVRAFVKELAFQGEPYVSDAMLSEARQLIITRHPAAVYASLIKLKPDFTEEEFGFTALSRLYRRLRTIGVDPVVIDGDVFRAEPEATTRWVCEAISVTFDPDMLRWSDGRIRSWSSGEKKSQAIWHETLERSRTVLKPDPSPPEIEVHARHSAWYERALMVYGILTNCVSGRSEAPYDKNPLSLS</sequence>
<proteinExistence type="inferred from homology"/>
<organism evidence="3 4">
    <name type="scientific">Rhodovulum imhoffii</name>
    <dbReference type="NCBI Taxonomy" id="365340"/>
    <lineage>
        <taxon>Bacteria</taxon>
        <taxon>Pseudomonadati</taxon>
        <taxon>Pseudomonadota</taxon>
        <taxon>Alphaproteobacteria</taxon>
        <taxon>Rhodobacterales</taxon>
        <taxon>Paracoccaceae</taxon>
        <taxon>Rhodovulum</taxon>
    </lineage>
</organism>
<dbReference type="SUPFAM" id="SSF52540">
    <property type="entry name" value="P-loop containing nucleoside triphosphate hydrolases"/>
    <property type="match status" value="1"/>
</dbReference>
<gene>
    <name evidence="3" type="ORF">C8N32_1156</name>
</gene>
<dbReference type="Gene3D" id="3.40.50.300">
    <property type="entry name" value="P-loop containing nucleotide triphosphate hydrolases"/>
    <property type="match status" value="1"/>
</dbReference>
<dbReference type="InterPro" id="IPR027417">
    <property type="entry name" value="P-loop_NTPase"/>
</dbReference>
<dbReference type="PANTHER" id="PTHR42743:SF11">
    <property type="entry name" value="AMINODEOXYCHORISMATE LYASE"/>
    <property type="match status" value="1"/>
</dbReference>
<evidence type="ECO:0008006" key="5">
    <source>
        <dbReference type="Google" id="ProtNLM"/>
    </source>
</evidence>